<comment type="caution">
    <text evidence="2">The sequence shown here is derived from an EMBL/GenBank/DDBJ whole genome shotgun (WGS) entry which is preliminary data.</text>
</comment>
<reference evidence="2 3" key="1">
    <citation type="submission" date="2015-01" db="EMBL/GenBank/DDBJ databases">
        <authorList>
            <person name="Filippidou S."/>
            <person name="Jeanneret N."/>
            <person name="Russel-Delif L."/>
            <person name="Junier T."/>
            <person name="Wunderlin T."/>
            <person name="Molina V."/>
            <person name="Johnson S.L."/>
            <person name="Davenport K.W."/>
            <person name="Chain P.S."/>
            <person name="Dorador C."/>
            <person name="Junier P."/>
        </authorList>
    </citation>
    <scope>NUCLEOTIDE SEQUENCE [LARGE SCALE GENOMIC DNA]</scope>
    <source>
        <strain evidence="2 3">Et7/4</strain>
    </source>
</reference>
<keyword evidence="1" id="KW-0812">Transmembrane</keyword>
<accession>A0A0D8BNY8</accession>
<proteinExistence type="predicted"/>
<organism evidence="2 3">
    <name type="scientific">Geobacillus kaustophilus</name>
    <dbReference type="NCBI Taxonomy" id="1462"/>
    <lineage>
        <taxon>Bacteria</taxon>
        <taxon>Bacillati</taxon>
        <taxon>Bacillota</taxon>
        <taxon>Bacilli</taxon>
        <taxon>Bacillales</taxon>
        <taxon>Anoxybacillaceae</taxon>
        <taxon>Geobacillus</taxon>
        <taxon>Geobacillus thermoleovorans group</taxon>
    </lineage>
</organism>
<dbReference type="Proteomes" id="UP000032522">
    <property type="component" value="Unassembled WGS sequence"/>
</dbReference>
<dbReference type="EMBL" id="JYBP01000003">
    <property type="protein sequence ID" value="KJE25923.1"/>
    <property type="molecule type" value="Genomic_DNA"/>
</dbReference>
<sequence>MREMAIGLAASFVFAVMFILNRSMELAGGSWLCSSSLRFFFMVPLLLAIVLFRRNLSPVWRDMKRLPWIWILWGTIGFGLFYAPLTYAAAYETGACGWNVAVYDRSWRPA</sequence>
<dbReference type="PATRIC" id="fig|1462.6.peg.1439"/>
<dbReference type="Pfam" id="PF13536">
    <property type="entry name" value="EmrE"/>
    <property type="match status" value="1"/>
</dbReference>
<evidence type="ECO:0000313" key="2">
    <source>
        <dbReference type="EMBL" id="KJE25923.1"/>
    </source>
</evidence>
<keyword evidence="1" id="KW-1133">Transmembrane helix</keyword>
<feature type="transmembrane region" description="Helical" evidence="1">
    <location>
        <begin position="68"/>
        <end position="90"/>
    </location>
</feature>
<gene>
    <name evidence="2" type="ORF">LG52_1249</name>
</gene>
<feature type="transmembrane region" description="Helical" evidence="1">
    <location>
        <begin position="39"/>
        <end position="56"/>
    </location>
</feature>
<name>A0A0D8BNY8_GEOKU</name>
<dbReference type="InterPro" id="IPR032713">
    <property type="entry name" value="EmrE"/>
</dbReference>
<evidence type="ECO:0000256" key="1">
    <source>
        <dbReference type="SAM" id="Phobius"/>
    </source>
</evidence>
<evidence type="ECO:0000313" key="3">
    <source>
        <dbReference type="Proteomes" id="UP000032522"/>
    </source>
</evidence>
<dbReference type="AlphaFoldDB" id="A0A0D8BNY8"/>
<keyword evidence="1" id="KW-0472">Membrane</keyword>
<protein>
    <submittedName>
        <fullName evidence="2">Multidrug resistance efflux transporter family protein</fullName>
    </submittedName>
</protein>